<reference evidence="1" key="1">
    <citation type="submission" date="2022-02" db="EMBL/GenBank/DDBJ databases">
        <title>Plant Genome Project.</title>
        <authorList>
            <person name="Zhang R.-G."/>
        </authorList>
    </citation>
    <scope>NUCLEOTIDE SEQUENCE</scope>
    <source>
        <strain evidence="1">AT1</strain>
    </source>
</reference>
<organism evidence="1 2">
    <name type="scientific">Rhododendron molle</name>
    <name type="common">Chinese azalea</name>
    <name type="synonym">Azalea mollis</name>
    <dbReference type="NCBI Taxonomy" id="49168"/>
    <lineage>
        <taxon>Eukaryota</taxon>
        <taxon>Viridiplantae</taxon>
        <taxon>Streptophyta</taxon>
        <taxon>Embryophyta</taxon>
        <taxon>Tracheophyta</taxon>
        <taxon>Spermatophyta</taxon>
        <taxon>Magnoliopsida</taxon>
        <taxon>eudicotyledons</taxon>
        <taxon>Gunneridae</taxon>
        <taxon>Pentapetalae</taxon>
        <taxon>asterids</taxon>
        <taxon>Ericales</taxon>
        <taxon>Ericaceae</taxon>
        <taxon>Ericoideae</taxon>
        <taxon>Rhodoreae</taxon>
        <taxon>Rhododendron</taxon>
    </lineage>
</organism>
<sequence length="65" mass="7682">MIQEGQLPLCPLCSLVEETPKHLFLHCLSSWHIWSIIMQWWLLVWVCPPSLADLASWWFGNSFQK</sequence>
<accession>A0ACC0P6A9</accession>
<proteinExistence type="predicted"/>
<keyword evidence="2" id="KW-1185">Reference proteome</keyword>
<name>A0ACC0P6A9_RHOML</name>
<evidence type="ECO:0000313" key="1">
    <source>
        <dbReference type="EMBL" id="KAI8561040.1"/>
    </source>
</evidence>
<protein>
    <submittedName>
        <fullName evidence="1">Uncharacterized protein</fullName>
    </submittedName>
</protein>
<comment type="caution">
    <text evidence="1">The sequence shown here is derived from an EMBL/GenBank/DDBJ whole genome shotgun (WGS) entry which is preliminary data.</text>
</comment>
<gene>
    <name evidence="1" type="ORF">RHMOL_Rhmol04G0305000</name>
</gene>
<dbReference type="Proteomes" id="UP001062846">
    <property type="component" value="Chromosome 4"/>
</dbReference>
<dbReference type="EMBL" id="CM046391">
    <property type="protein sequence ID" value="KAI8561040.1"/>
    <property type="molecule type" value="Genomic_DNA"/>
</dbReference>
<evidence type="ECO:0000313" key="2">
    <source>
        <dbReference type="Proteomes" id="UP001062846"/>
    </source>
</evidence>